<accession>A0A3M8BUG4</accession>
<keyword evidence="2" id="KW-1003">Cell membrane</keyword>
<keyword evidence="3 6" id="KW-0812">Transmembrane</keyword>
<dbReference type="SUPFAM" id="SSF103473">
    <property type="entry name" value="MFS general substrate transporter"/>
    <property type="match status" value="1"/>
</dbReference>
<dbReference type="GO" id="GO:0005886">
    <property type="term" value="C:plasma membrane"/>
    <property type="evidence" value="ECO:0007669"/>
    <property type="project" value="UniProtKB-SubCell"/>
</dbReference>
<evidence type="ECO:0000313" key="8">
    <source>
        <dbReference type="Proteomes" id="UP000282028"/>
    </source>
</evidence>
<sequence>MWNQRFLFLWAGQSLANLGDVFYIVAIISIIFTATDSIFFTSLVPVVNVSMRSLGSLTAPLLFQRFSLQRLLLISQTLKTGLLVIVAIAAIERELLLFILIAAIAYLDGWATPARNALVPRLVSRDRLLRANGLLAASDQTVYFAGWAAGGIAVVWLGAEDVLWGTVAAYAMAAWAMLFIGSTQRTELAEQPEKTSLLTGWQWIRREPRLRLIVMMDVLVALSGGVWIAAIILPFVLKVLGQGEEWWGYINAGYMLGSIVGVTALLAAAQRMQQQLYRWIIIGTIGASVLTVLFASSSEPLAALLFSFMLGPVFQMQLIAKQTVLQQAVSESRLPYVLSAKDTIDSLMFGLSALLMGAFAEWQGPRAVYYLSAVMLGGAVVIAIRLYQARSVESVRA</sequence>
<keyword evidence="4 6" id="KW-1133">Transmembrane helix</keyword>
<feature type="transmembrane region" description="Helical" evidence="6">
    <location>
        <begin position="71"/>
        <end position="89"/>
    </location>
</feature>
<dbReference type="GO" id="GO:0022857">
    <property type="term" value="F:transmembrane transporter activity"/>
    <property type="evidence" value="ECO:0007669"/>
    <property type="project" value="InterPro"/>
</dbReference>
<dbReference type="EMBL" id="RHHR01000060">
    <property type="protein sequence ID" value="RNB67051.1"/>
    <property type="molecule type" value="Genomic_DNA"/>
</dbReference>
<feature type="transmembrane region" description="Helical" evidence="6">
    <location>
        <begin position="249"/>
        <end position="269"/>
    </location>
</feature>
<evidence type="ECO:0000256" key="6">
    <source>
        <dbReference type="SAM" id="Phobius"/>
    </source>
</evidence>
<feature type="transmembrane region" description="Helical" evidence="6">
    <location>
        <begin position="162"/>
        <end position="181"/>
    </location>
</feature>
<evidence type="ECO:0000256" key="1">
    <source>
        <dbReference type="ARBA" id="ARBA00004651"/>
    </source>
</evidence>
<evidence type="ECO:0000313" key="7">
    <source>
        <dbReference type="EMBL" id="RNB67051.1"/>
    </source>
</evidence>
<protein>
    <submittedName>
        <fullName evidence="7">MFS transporter</fullName>
    </submittedName>
</protein>
<dbReference type="Proteomes" id="UP000282028">
    <property type="component" value="Unassembled WGS sequence"/>
</dbReference>
<proteinExistence type="predicted"/>
<feature type="transmembrane region" description="Helical" evidence="6">
    <location>
        <begin position="95"/>
        <end position="113"/>
    </location>
</feature>
<dbReference type="Gene3D" id="1.20.1250.20">
    <property type="entry name" value="MFS general substrate transporter like domains"/>
    <property type="match status" value="1"/>
</dbReference>
<dbReference type="PANTHER" id="PTHR23513:SF19">
    <property type="entry name" value="MAJOR FACILITATOR SUPERFAMILY (MFS) PROFILE DOMAIN-CONTAINING PROTEIN"/>
    <property type="match status" value="1"/>
</dbReference>
<name>A0A3M8BUG4_9BACL</name>
<dbReference type="Pfam" id="PF07690">
    <property type="entry name" value="MFS_1"/>
    <property type="match status" value="1"/>
</dbReference>
<dbReference type="CDD" id="cd06173">
    <property type="entry name" value="MFS_MefA_like"/>
    <property type="match status" value="1"/>
</dbReference>
<dbReference type="OrthoDB" id="2351575at2"/>
<evidence type="ECO:0000256" key="2">
    <source>
        <dbReference type="ARBA" id="ARBA00022475"/>
    </source>
</evidence>
<feature type="transmembrane region" description="Helical" evidence="6">
    <location>
        <begin position="7"/>
        <end position="32"/>
    </location>
</feature>
<feature type="transmembrane region" description="Helical" evidence="6">
    <location>
        <begin position="276"/>
        <end position="295"/>
    </location>
</feature>
<organism evidence="7 8">
    <name type="scientific">Brevibacillus invocatus</name>
    <dbReference type="NCBI Taxonomy" id="173959"/>
    <lineage>
        <taxon>Bacteria</taxon>
        <taxon>Bacillati</taxon>
        <taxon>Bacillota</taxon>
        <taxon>Bacilli</taxon>
        <taxon>Bacillales</taxon>
        <taxon>Paenibacillaceae</taxon>
        <taxon>Brevibacillus</taxon>
    </lineage>
</organism>
<feature type="transmembrane region" description="Helical" evidence="6">
    <location>
        <begin position="368"/>
        <end position="387"/>
    </location>
</feature>
<dbReference type="RefSeq" id="WP_122911264.1">
    <property type="nucleotide sequence ID" value="NZ_CBCSBE010000031.1"/>
</dbReference>
<gene>
    <name evidence="7" type="ORF">EDM52_23150</name>
</gene>
<keyword evidence="8" id="KW-1185">Reference proteome</keyword>
<dbReference type="AlphaFoldDB" id="A0A3M8BUG4"/>
<keyword evidence="5 6" id="KW-0472">Membrane</keyword>
<evidence type="ECO:0000256" key="4">
    <source>
        <dbReference type="ARBA" id="ARBA00022989"/>
    </source>
</evidence>
<feature type="transmembrane region" description="Helical" evidence="6">
    <location>
        <begin position="343"/>
        <end position="362"/>
    </location>
</feature>
<evidence type="ECO:0000256" key="3">
    <source>
        <dbReference type="ARBA" id="ARBA00022692"/>
    </source>
</evidence>
<evidence type="ECO:0000256" key="5">
    <source>
        <dbReference type="ARBA" id="ARBA00023136"/>
    </source>
</evidence>
<reference evidence="7 8" key="1">
    <citation type="submission" date="2018-10" db="EMBL/GenBank/DDBJ databases">
        <title>Phylogenomics of Brevibacillus.</title>
        <authorList>
            <person name="Dunlap C."/>
        </authorList>
    </citation>
    <scope>NUCLEOTIDE SEQUENCE [LARGE SCALE GENOMIC DNA]</scope>
    <source>
        <strain evidence="7 8">JCM 12215</strain>
    </source>
</reference>
<dbReference type="InterPro" id="IPR036259">
    <property type="entry name" value="MFS_trans_sf"/>
</dbReference>
<feature type="transmembrane region" description="Helical" evidence="6">
    <location>
        <begin position="212"/>
        <end position="237"/>
    </location>
</feature>
<comment type="caution">
    <text evidence="7">The sequence shown here is derived from an EMBL/GenBank/DDBJ whole genome shotgun (WGS) entry which is preliminary data.</text>
</comment>
<comment type="subcellular location">
    <subcellularLocation>
        <location evidence="1">Cell membrane</location>
        <topology evidence="1">Multi-pass membrane protein</topology>
    </subcellularLocation>
</comment>
<dbReference type="PANTHER" id="PTHR23513">
    <property type="entry name" value="INTEGRAL MEMBRANE EFFLUX PROTEIN-RELATED"/>
    <property type="match status" value="1"/>
</dbReference>
<dbReference type="InterPro" id="IPR011701">
    <property type="entry name" value="MFS"/>
</dbReference>